<dbReference type="Pfam" id="PF16525">
    <property type="entry name" value="MHB"/>
    <property type="match status" value="1"/>
</dbReference>
<evidence type="ECO:0000313" key="2">
    <source>
        <dbReference type="EMBL" id="PQM51384.1"/>
    </source>
</evidence>
<protein>
    <submittedName>
        <fullName evidence="2">Hemophore</fullName>
    </submittedName>
</protein>
<dbReference type="EMBL" id="PUEV01000075">
    <property type="protein sequence ID" value="PQM51384.1"/>
    <property type="molecule type" value="Genomic_DNA"/>
</dbReference>
<sequence>MNITHATVRRSLPGKGVLAAVPVILGGAVTAALLATPSAPSATAAKDPCVASEIARTVGKVVTSTGDYLDSHPDTNQVMTGALQQQPGPQTLANLKAHFDANPKVGDDLAKITAPVQEVTDQCKLAISLPQVLGLLQAVQAQGGLPGGGLPGGLPVGGLPVTGLPVSGPPAGAVTQPIAVR</sequence>
<dbReference type="InterPro" id="IPR032407">
    <property type="entry name" value="MHB"/>
</dbReference>
<name>A0A9X7NXW4_9MYCO</name>
<evidence type="ECO:0000313" key="3">
    <source>
        <dbReference type="Proteomes" id="UP000237911"/>
    </source>
</evidence>
<dbReference type="GO" id="GO:0015886">
    <property type="term" value="P:heme transport"/>
    <property type="evidence" value="ECO:0007669"/>
    <property type="project" value="InterPro"/>
</dbReference>
<reference evidence="2 3" key="1">
    <citation type="submission" date="2018-02" db="EMBL/GenBank/DDBJ databases">
        <title>Draft genome sequence of Mycobacterium virginiense isolated from mud of a swine farm in Japan.</title>
        <authorList>
            <person name="Ohya K."/>
        </authorList>
    </citation>
    <scope>NUCLEOTIDE SEQUENCE [LARGE SCALE GENOMIC DNA]</scope>
    <source>
        <strain evidence="2 3">GF75</strain>
    </source>
</reference>
<dbReference type="NCBIfam" id="TIGR04530">
    <property type="entry name" value="hemophoreRv0203"/>
    <property type="match status" value="1"/>
</dbReference>
<organism evidence="2 3">
    <name type="scientific">Mycolicibacter virginiensis</name>
    <dbReference type="NCBI Taxonomy" id="1795032"/>
    <lineage>
        <taxon>Bacteria</taxon>
        <taxon>Bacillati</taxon>
        <taxon>Actinomycetota</taxon>
        <taxon>Actinomycetes</taxon>
        <taxon>Mycobacteriales</taxon>
        <taxon>Mycobacteriaceae</taxon>
        <taxon>Mycolicibacter</taxon>
    </lineage>
</organism>
<dbReference type="NCBIfam" id="TIGR04529">
    <property type="entry name" value="MTB_hemophore"/>
    <property type="match status" value="1"/>
</dbReference>
<feature type="domain" description="Haemophore haem-binding" evidence="1">
    <location>
        <begin position="47"/>
        <end position="124"/>
    </location>
</feature>
<dbReference type="InterPro" id="IPR038378">
    <property type="entry name" value="MHB_sf"/>
</dbReference>
<dbReference type="AlphaFoldDB" id="A0A9X7NXW4"/>
<comment type="caution">
    <text evidence="2">The sequence shown here is derived from an EMBL/GenBank/DDBJ whole genome shotgun (WGS) entry which is preliminary data.</text>
</comment>
<keyword evidence="3" id="KW-1185">Reference proteome</keyword>
<gene>
    <name evidence="2" type="ORF">C5U48_15285</name>
</gene>
<dbReference type="Proteomes" id="UP000237911">
    <property type="component" value="Unassembled WGS sequence"/>
</dbReference>
<dbReference type="Gene3D" id="1.20.20.20">
    <property type="entry name" value="Haemophore, haem-binding domain"/>
    <property type="match status" value="1"/>
</dbReference>
<dbReference type="GO" id="GO:0020037">
    <property type="term" value="F:heme binding"/>
    <property type="evidence" value="ECO:0007669"/>
    <property type="project" value="InterPro"/>
</dbReference>
<accession>A0A9X7NXW4</accession>
<proteinExistence type="predicted"/>
<dbReference type="InterPro" id="IPR030937">
    <property type="entry name" value="Hemophore_Rv0203"/>
</dbReference>
<evidence type="ECO:0000259" key="1">
    <source>
        <dbReference type="Pfam" id="PF16525"/>
    </source>
</evidence>